<dbReference type="PANTHER" id="PTHR33507:SF4">
    <property type="entry name" value="NODULATION COMPETITIVENESS PROTEIN NFED"/>
    <property type="match status" value="1"/>
</dbReference>
<dbReference type="Pfam" id="PF01957">
    <property type="entry name" value="NfeD"/>
    <property type="match status" value="1"/>
</dbReference>
<evidence type="ECO:0000259" key="7">
    <source>
        <dbReference type="Pfam" id="PF01957"/>
    </source>
</evidence>
<evidence type="ECO:0000313" key="10">
    <source>
        <dbReference type="EMBL" id="EIM93497.1"/>
    </source>
</evidence>
<dbReference type="Gene3D" id="3.90.226.10">
    <property type="entry name" value="2-enoyl-CoA Hydratase, Chain A, domain 1"/>
    <property type="match status" value="1"/>
</dbReference>
<feature type="domain" description="NfeD1b N-terminal" evidence="9">
    <location>
        <begin position="93"/>
        <end position="193"/>
    </location>
</feature>
<dbReference type="SUPFAM" id="SSF52096">
    <property type="entry name" value="ClpP/crotonase"/>
    <property type="match status" value="1"/>
</dbReference>
<protein>
    <recommendedName>
        <fullName evidence="12">Membrane-bound serine protease (ClpP class)</fullName>
    </recommendedName>
</protein>
<gene>
    <name evidence="10" type="ORF">WQE_49198</name>
</gene>
<evidence type="ECO:0000256" key="6">
    <source>
        <dbReference type="SAM" id="Phobius"/>
    </source>
</evidence>
<dbReference type="SUPFAM" id="SSF141322">
    <property type="entry name" value="NfeD domain-like"/>
    <property type="match status" value="1"/>
</dbReference>
<reference evidence="10 11" key="1">
    <citation type="journal article" date="2012" name="J. Bacteriol.">
        <title>Draft Genome Sequence of the Soil Bacterium Burkholderia terrae Strain BS001, Which Interacts with Fungal Surface Structures.</title>
        <authorList>
            <person name="Nazir R."/>
            <person name="Hansen M.A."/>
            <person name="Sorensen S."/>
            <person name="van Elsas J.D."/>
        </authorList>
    </citation>
    <scope>NUCLEOTIDE SEQUENCE [LARGE SCALE GENOMIC DNA]</scope>
    <source>
        <strain evidence="10 11">BS001</strain>
    </source>
</reference>
<evidence type="ECO:0000256" key="1">
    <source>
        <dbReference type="ARBA" id="ARBA00004141"/>
    </source>
</evidence>
<dbReference type="CDD" id="cd07020">
    <property type="entry name" value="Clp_protease_NfeD_1"/>
    <property type="match status" value="1"/>
</dbReference>
<organism evidence="10 11">
    <name type="scientific">Paraburkholderia hospita</name>
    <dbReference type="NCBI Taxonomy" id="169430"/>
    <lineage>
        <taxon>Bacteria</taxon>
        <taxon>Pseudomonadati</taxon>
        <taxon>Pseudomonadota</taxon>
        <taxon>Betaproteobacteria</taxon>
        <taxon>Burkholderiales</taxon>
        <taxon>Burkholderiaceae</taxon>
        <taxon>Paraburkholderia</taxon>
    </lineage>
</organism>
<evidence type="ECO:0008006" key="12">
    <source>
        <dbReference type="Google" id="ProtNLM"/>
    </source>
</evidence>
<keyword evidence="4 6" id="KW-0472">Membrane</keyword>
<dbReference type="EMBL" id="AKAU01000307">
    <property type="protein sequence ID" value="EIM93497.1"/>
    <property type="molecule type" value="Genomic_DNA"/>
</dbReference>
<evidence type="ECO:0000256" key="3">
    <source>
        <dbReference type="ARBA" id="ARBA00022989"/>
    </source>
</evidence>
<dbReference type="InterPro" id="IPR056739">
    <property type="entry name" value="NfeD_membrane"/>
</dbReference>
<feature type="domain" description="NfeD integral membrane" evidence="8">
    <location>
        <begin position="339"/>
        <end position="453"/>
    </location>
</feature>
<dbReference type="Proteomes" id="UP000004980">
    <property type="component" value="Unassembled WGS sequence"/>
</dbReference>
<dbReference type="InterPro" id="IPR002810">
    <property type="entry name" value="NfeD-like_C"/>
</dbReference>
<evidence type="ECO:0000259" key="9">
    <source>
        <dbReference type="Pfam" id="PF25145"/>
    </source>
</evidence>
<evidence type="ECO:0000313" key="11">
    <source>
        <dbReference type="Proteomes" id="UP000004980"/>
    </source>
</evidence>
<evidence type="ECO:0000259" key="8">
    <source>
        <dbReference type="Pfam" id="PF24961"/>
    </source>
</evidence>
<feature type="transmembrane region" description="Helical" evidence="6">
    <location>
        <begin position="331"/>
        <end position="353"/>
    </location>
</feature>
<dbReference type="Pfam" id="PF25145">
    <property type="entry name" value="NfeD1b_N"/>
    <property type="match status" value="1"/>
</dbReference>
<proteinExistence type="predicted"/>
<name>A0ABP2P798_9BURK</name>
<dbReference type="InterPro" id="IPR012340">
    <property type="entry name" value="NA-bd_OB-fold"/>
</dbReference>
<evidence type="ECO:0000256" key="2">
    <source>
        <dbReference type="ARBA" id="ARBA00022692"/>
    </source>
</evidence>
<feature type="transmembrane region" description="Helical" evidence="6">
    <location>
        <begin position="439"/>
        <end position="460"/>
    </location>
</feature>
<accession>A0ABP2P798</accession>
<keyword evidence="2 6" id="KW-0812">Transmembrane</keyword>
<feature type="transmembrane region" description="Helical" evidence="6">
    <location>
        <begin position="384"/>
        <end position="401"/>
    </location>
</feature>
<keyword evidence="11" id="KW-1185">Reference proteome</keyword>
<dbReference type="Pfam" id="PF24961">
    <property type="entry name" value="NfeD_membrane"/>
    <property type="match status" value="1"/>
</dbReference>
<dbReference type="InterPro" id="IPR056738">
    <property type="entry name" value="NfeD1b_N"/>
</dbReference>
<evidence type="ECO:0000256" key="5">
    <source>
        <dbReference type="SAM" id="MobiDB-lite"/>
    </source>
</evidence>
<sequence length="568" mass="59024">MIRRGAAHRPSTMGTYRLLPIRQAGSRRTPRRARGASMATAPRAAWACAPRVIPGAAGRLLQRALLLVLALCAAAAFVPSVHAAQSPVAPGSVVVIPVAGAISPATADFIVRGLARAADDHAQLAVLQLDTPGGLDTSMRQIIKAILASPIPVATYIAPGGARAASAGTYITYASHIAAMAPGTNLGAASPVQLGIGGQDAPKPGQPPALPGATPASGPAQKDNAASGALPLDSQSTELRKQLQDSQAYIRGLAQLRGRNVDWAERAVREAVSLSARDALEQKVVDLIARDIPDLLRQLDGRTYDTAAGAKHLTTAHATVVTLEADWRSRFLAVITDPNVALILLMIGMYGLFFEFANPGFVLPGVAGAISLLLGLFALQLLPVNYVGLGLIFLGLAFLIAEAFLPTFGTLGFGGIVAFAIGALMLIDTDVPGYGVPLPMIAAVIVFSVLFIFGVSGMVLRSRRRPVVTGAEAMIGSMGVVLDDGLVASDTAQARADSPQDSTLGSPLDSLLHGEPDRVGWARVHGERWRVRSTSPLAAGHAVRVTGRRGLMLTVVPASNPSQEGEHT</sequence>
<comment type="caution">
    <text evidence="10">The sequence shown here is derived from an EMBL/GenBank/DDBJ whole genome shotgun (WGS) entry which is preliminary data.</text>
</comment>
<feature type="domain" description="NfeD-like C-terminal" evidence="7">
    <location>
        <begin position="517"/>
        <end position="557"/>
    </location>
</feature>
<feature type="region of interest" description="Disordered" evidence="5">
    <location>
        <begin position="192"/>
        <end position="229"/>
    </location>
</feature>
<dbReference type="PANTHER" id="PTHR33507">
    <property type="entry name" value="INNER MEMBRANE PROTEIN YBBJ"/>
    <property type="match status" value="1"/>
</dbReference>
<keyword evidence="3 6" id="KW-1133">Transmembrane helix</keyword>
<dbReference type="Gene3D" id="2.40.50.140">
    <property type="entry name" value="Nucleic acid-binding proteins"/>
    <property type="match status" value="1"/>
</dbReference>
<dbReference type="InterPro" id="IPR029045">
    <property type="entry name" value="ClpP/crotonase-like_dom_sf"/>
</dbReference>
<evidence type="ECO:0000256" key="4">
    <source>
        <dbReference type="ARBA" id="ARBA00023136"/>
    </source>
</evidence>
<comment type="subcellular location">
    <subcellularLocation>
        <location evidence="1">Membrane</location>
        <topology evidence="1">Multi-pass membrane protein</topology>
    </subcellularLocation>
</comment>
<feature type="transmembrane region" description="Helical" evidence="6">
    <location>
        <begin position="408"/>
        <end position="427"/>
    </location>
</feature>
<dbReference type="InterPro" id="IPR052165">
    <property type="entry name" value="Membrane_assoc_protease"/>
</dbReference>